<comment type="caution">
    <text evidence="1">The sequence shown here is derived from an EMBL/GenBank/DDBJ whole genome shotgun (WGS) entry which is preliminary data.</text>
</comment>
<protein>
    <submittedName>
        <fullName evidence="1">Uncharacterized protein</fullName>
    </submittedName>
</protein>
<sequence length="123" mass="14570">MKTFAKIVHRTYVSYLPTAFPAHYYGMPNGRIYLVFSRFYEADYGETGLEFVFAEHKDFKFDYETETILPWRGTKKQTPIFAEHVDHPHCRYNIFSVNRQLNSYGEAHIFLNDEALKMRSLVS</sequence>
<reference evidence="1" key="1">
    <citation type="submission" date="2022-11" db="EMBL/GenBank/DDBJ databases">
        <title>Marilongibacter aestuarii gen. nov., sp. nov., isolated from tidal flat sediment.</title>
        <authorList>
            <person name="Jiayan W."/>
        </authorList>
    </citation>
    <scope>NUCLEOTIDE SEQUENCE</scope>
    <source>
        <strain evidence="1">Z1-6</strain>
    </source>
</reference>
<evidence type="ECO:0000313" key="1">
    <source>
        <dbReference type="EMBL" id="MCY1721645.1"/>
    </source>
</evidence>
<dbReference type="RefSeq" id="WP_343333976.1">
    <property type="nucleotide sequence ID" value="NZ_JAPOHD010000028.1"/>
</dbReference>
<dbReference type="AlphaFoldDB" id="A0A9X3F7A7"/>
<gene>
    <name evidence="1" type="ORF">OU798_14920</name>
</gene>
<accession>A0A9X3F7A7</accession>
<evidence type="ECO:0000313" key="2">
    <source>
        <dbReference type="Proteomes" id="UP001145087"/>
    </source>
</evidence>
<name>A0A9X3F7A7_9BACT</name>
<dbReference type="Proteomes" id="UP001145087">
    <property type="component" value="Unassembled WGS sequence"/>
</dbReference>
<dbReference type="EMBL" id="JAPOHD010000028">
    <property type="protein sequence ID" value="MCY1721645.1"/>
    <property type="molecule type" value="Genomic_DNA"/>
</dbReference>
<proteinExistence type="predicted"/>
<organism evidence="1 2">
    <name type="scientific">Draconibacterium aestuarii</name>
    <dbReference type="NCBI Taxonomy" id="2998507"/>
    <lineage>
        <taxon>Bacteria</taxon>
        <taxon>Pseudomonadati</taxon>
        <taxon>Bacteroidota</taxon>
        <taxon>Bacteroidia</taxon>
        <taxon>Marinilabiliales</taxon>
        <taxon>Prolixibacteraceae</taxon>
        <taxon>Draconibacterium</taxon>
    </lineage>
</organism>
<keyword evidence="2" id="KW-1185">Reference proteome</keyword>